<dbReference type="InterPro" id="IPR052701">
    <property type="entry name" value="GAG_Ulvan_Degrading_Sulfatases"/>
</dbReference>
<feature type="domain" description="Sulfatase N-terminal" evidence="1">
    <location>
        <begin position="5"/>
        <end position="55"/>
    </location>
</feature>
<dbReference type="PANTHER" id="PTHR43751">
    <property type="entry name" value="SULFATASE"/>
    <property type="match status" value="1"/>
</dbReference>
<dbReference type="Pfam" id="PF00884">
    <property type="entry name" value="Sulfatase"/>
    <property type="match status" value="1"/>
</dbReference>
<dbReference type="SUPFAM" id="SSF53649">
    <property type="entry name" value="Alkaline phosphatase-like"/>
    <property type="match status" value="1"/>
</dbReference>
<dbReference type="Gene3D" id="3.40.720.10">
    <property type="entry name" value="Alkaline Phosphatase, subunit A"/>
    <property type="match status" value="1"/>
</dbReference>
<dbReference type="InterPro" id="IPR017850">
    <property type="entry name" value="Alkaline_phosphatase_core_sf"/>
</dbReference>
<dbReference type="InterPro" id="IPR000917">
    <property type="entry name" value="Sulfatase_N"/>
</dbReference>
<dbReference type="EMBL" id="JBFNXX010000002">
    <property type="protein sequence ID" value="MEW9918468.1"/>
    <property type="molecule type" value="Genomic_DNA"/>
</dbReference>
<accession>A0ABV3RIU7</accession>
<organism evidence="2 3">
    <name type="scientific">Sulfitobacter sediminis</name>
    <dbReference type="NCBI Taxonomy" id="3234186"/>
    <lineage>
        <taxon>Bacteria</taxon>
        <taxon>Pseudomonadati</taxon>
        <taxon>Pseudomonadota</taxon>
        <taxon>Alphaproteobacteria</taxon>
        <taxon>Rhodobacterales</taxon>
        <taxon>Roseobacteraceae</taxon>
        <taxon>Sulfitobacter</taxon>
    </lineage>
</organism>
<dbReference type="Proteomes" id="UP001556098">
    <property type="component" value="Unassembled WGS sequence"/>
</dbReference>
<evidence type="ECO:0000313" key="2">
    <source>
        <dbReference type="EMBL" id="MEW9918468.1"/>
    </source>
</evidence>
<proteinExistence type="predicted"/>
<dbReference type="RefSeq" id="WP_367876176.1">
    <property type="nucleotide sequence ID" value="NZ_JBFNXX010000002.1"/>
</dbReference>
<evidence type="ECO:0000313" key="3">
    <source>
        <dbReference type="Proteomes" id="UP001556098"/>
    </source>
</evidence>
<protein>
    <submittedName>
        <fullName evidence="2">Sulfatase-like hydrolase/transferase</fullName>
    </submittedName>
</protein>
<evidence type="ECO:0000259" key="1">
    <source>
        <dbReference type="Pfam" id="PF00884"/>
    </source>
</evidence>
<reference evidence="2 3" key="1">
    <citation type="submission" date="2024-07" db="EMBL/GenBank/DDBJ databases">
        <title>Marimonas sp.nov., isolated from tidal-flat sediment.</title>
        <authorList>
            <person name="Jayan J.N."/>
            <person name="Lee S.S."/>
        </authorList>
    </citation>
    <scope>NUCLEOTIDE SEQUENCE [LARGE SCALE GENOMIC DNA]</scope>
    <source>
        <strain evidence="2 3">MJW-29</strain>
    </source>
</reference>
<gene>
    <name evidence="2" type="ORF">AB2B41_02545</name>
</gene>
<dbReference type="PANTHER" id="PTHR43751:SF2">
    <property type="entry name" value="SULFATASE N-TERMINAL DOMAIN-CONTAINING PROTEIN"/>
    <property type="match status" value="1"/>
</dbReference>
<keyword evidence="3" id="KW-1185">Reference proteome</keyword>
<sequence>MAASTPFLGEKGTTWEGGFRVPLVVRWPGVIEPGRKMNGIISHEDWFPTFAAALGEPDIVEKFKQGHEMNGKEFRVHLDGFNMVPYLSGEREDSPRKEIFYFDQAGNLNAVRVQDWKAHFATLHGGINTAIRETPAWPVVVNLKADPYERAWEESELYIRWYGENTMWIFVPIQERIKQFFTSFADFPFQAGSSLSAGNIGYQTLRQQQLLQRLNDVETIMPGYRQ</sequence>
<comment type="caution">
    <text evidence="2">The sequence shown here is derived from an EMBL/GenBank/DDBJ whole genome shotgun (WGS) entry which is preliminary data.</text>
</comment>
<dbReference type="Pfam" id="PF14707">
    <property type="entry name" value="Sulfatase_C"/>
    <property type="match status" value="1"/>
</dbReference>
<dbReference type="Gene3D" id="3.30.1120.10">
    <property type="match status" value="1"/>
</dbReference>
<name>A0ABV3RIU7_9RHOB</name>